<dbReference type="AlphaFoldDB" id="A0A225E4R9"/>
<name>A0A225E4R9_9BACT</name>
<accession>A0A225E4R9</accession>
<comment type="caution">
    <text evidence="1">The sequence shown here is derived from an EMBL/GenBank/DDBJ whole genome shotgun (WGS) entry which is preliminary data.</text>
</comment>
<dbReference type="EMBL" id="NIDE01000002">
    <property type="protein sequence ID" value="OWK45798.1"/>
    <property type="molecule type" value="Genomic_DNA"/>
</dbReference>
<dbReference type="Proteomes" id="UP000214646">
    <property type="component" value="Unassembled WGS sequence"/>
</dbReference>
<proteinExistence type="predicted"/>
<evidence type="ECO:0000313" key="1">
    <source>
        <dbReference type="EMBL" id="OWK45798.1"/>
    </source>
</evidence>
<keyword evidence="2" id="KW-1185">Reference proteome</keyword>
<reference evidence="2" key="1">
    <citation type="submission" date="2017-06" db="EMBL/GenBank/DDBJ databases">
        <title>Genome analysis of Fimbriiglobus ruber SP5, the first member of the order Planctomycetales with confirmed chitinolytic capability.</title>
        <authorList>
            <person name="Ravin N.V."/>
            <person name="Rakitin A.L."/>
            <person name="Ivanova A.A."/>
            <person name="Beletsky A.V."/>
            <person name="Kulichevskaya I.S."/>
            <person name="Mardanov A.V."/>
            <person name="Dedysh S.N."/>
        </authorList>
    </citation>
    <scope>NUCLEOTIDE SEQUENCE [LARGE SCALE GENOMIC DNA]</scope>
    <source>
        <strain evidence="2">SP5</strain>
    </source>
</reference>
<evidence type="ECO:0000313" key="2">
    <source>
        <dbReference type="Proteomes" id="UP000214646"/>
    </source>
</evidence>
<organism evidence="1 2">
    <name type="scientific">Fimbriiglobus ruber</name>
    <dbReference type="NCBI Taxonomy" id="1908690"/>
    <lineage>
        <taxon>Bacteria</taxon>
        <taxon>Pseudomonadati</taxon>
        <taxon>Planctomycetota</taxon>
        <taxon>Planctomycetia</taxon>
        <taxon>Gemmatales</taxon>
        <taxon>Gemmataceae</taxon>
        <taxon>Fimbriiglobus</taxon>
    </lineage>
</organism>
<protein>
    <submittedName>
        <fullName evidence="1">Uncharacterized protein</fullName>
    </submittedName>
</protein>
<sequence>MEEMMSLFAVLYVTDQRPDDRIGTTRLECDTGAGYYLGMKSAHVFMDS</sequence>
<gene>
    <name evidence="1" type="ORF">FRUB_02129</name>
</gene>